<reference evidence="6" key="1">
    <citation type="submission" date="2025-08" db="UniProtKB">
        <authorList>
            <consortium name="Ensembl"/>
        </authorList>
    </citation>
    <scope>IDENTIFICATION</scope>
</reference>
<keyword evidence="1" id="KW-1015">Disulfide bond</keyword>
<dbReference type="GeneID" id="108229912"/>
<protein>
    <submittedName>
        <fullName evidence="6">Si:dkeyp-73b11.8</fullName>
    </submittedName>
</protein>
<feature type="region of interest" description="Disordered" evidence="2">
    <location>
        <begin position="193"/>
        <end position="219"/>
    </location>
</feature>
<dbReference type="PANTHER" id="PTHR10083">
    <property type="entry name" value="KUNITZ-TYPE PROTEASE INHIBITOR-RELATED"/>
    <property type="match status" value="1"/>
</dbReference>
<dbReference type="RefSeq" id="XP_017261121.1">
    <property type="nucleotide sequence ID" value="XM_017405632.3"/>
</dbReference>
<evidence type="ECO:0000313" key="7">
    <source>
        <dbReference type="Proteomes" id="UP000264800"/>
    </source>
</evidence>
<keyword evidence="4" id="KW-0732">Signal</keyword>
<dbReference type="CDD" id="cd00109">
    <property type="entry name" value="Kunitz-type"/>
    <property type="match status" value="2"/>
</dbReference>
<dbReference type="PANTHER" id="PTHR10083:SF373">
    <property type="entry name" value="SERINE PEPTIDASE INHIBITOR, KUNITZ TYPE, 2"/>
    <property type="match status" value="1"/>
</dbReference>
<dbReference type="Proteomes" id="UP000264800">
    <property type="component" value="Unplaced"/>
</dbReference>
<reference evidence="6" key="2">
    <citation type="submission" date="2025-09" db="UniProtKB">
        <authorList>
            <consortium name="Ensembl"/>
        </authorList>
    </citation>
    <scope>IDENTIFICATION</scope>
</reference>
<dbReference type="GO" id="GO:0004867">
    <property type="term" value="F:serine-type endopeptidase inhibitor activity"/>
    <property type="evidence" value="ECO:0007669"/>
    <property type="project" value="InterPro"/>
</dbReference>
<dbReference type="PRINTS" id="PR00759">
    <property type="entry name" value="BASICPTASE"/>
</dbReference>
<dbReference type="InterPro" id="IPR020901">
    <property type="entry name" value="Prtase_inh_Kunz-CS"/>
</dbReference>
<dbReference type="PROSITE" id="PS50279">
    <property type="entry name" value="BPTI_KUNITZ_2"/>
    <property type="match status" value="2"/>
</dbReference>
<dbReference type="InterPro" id="IPR050098">
    <property type="entry name" value="TFPI/VKTCI-like"/>
</dbReference>
<keyword evidence="3" id="KW-0472">Membrane</keyword>
<feature type="chain" id="PRO_5018703809" evidence="4">
    <location>
        <begin position="20"/>
        <end position="219"/>
    </location>
</feature>
<dbReference type="KEGG" id="kmr:108229912"/>
<feature type="transmembrane region" description="Helical" evidence="3">
    <location>
        <begin position="162"/>
        <end position="186"/>
    </location>
</feature>
<keyword evidence="3" id="KW-1133">Transmembrane helix</keyword>
<name>A0A3Q3GNN6_KRYMA</name>
<evidence type="ECO:0000256" key="4">
    <source>
        <dbReference type="SAM" id="SignalP"/>
    </source>
</evidence>
<dbReference type="Pfam" id="PF00014">
    <property type="entry name" value="Kunitz_BPTI"/>
    <property type="match status" value="2"/>
</dbReference>
<feature type="signal peptide" evidence="4">
    <location>
        <begin position="1"/>
        <end position="19"/>
    </location>
</feature>
<dbReference type="InterPro" id="IPR002223">
    <property type="entry name" value="Kunitz_BPTI"/>
</dbReference>
<dbReference type="GO" id="GO:0005615">
    <property type="term" value="C:extracellular space"/>
    <property type="evidence" value="ECO:0007669"/>
    <property type="project" value="TreeGrafter"/>
</dbReference>
<evidence type="ECO:0000256" key="1">
    <source>
        <dbReference type="ARBA" id="ARBA00023157"/>
    </source>
</evidence>
<keyword evidence="7" id="KW-1185">Reference proteome</keyword>
<dbReference type="Gene3D" id="4.10.410.10">
    <property type="entry name" value="Pancreatic trypsin inhibitor Kunitz domain"/>
    <property type="match status" value="2"/>
</dbReference>
<keyword evidence="3" id="KW-0812">Transmembrane</keyword>
<evidence type="ECO:0000259" key="5">
    <source>
        <dbReference type="PROSITE" id="PS50279"/>
    </source>
</evidence>
<dbReference type="OMA" id="KQCMRNC"/>
<feature type="domain" description="BPTI/Kunitz inhibitor" evidence="5">
    <location>
        <begin position="27"/>
        <end position="77"/>
    </location>
</feature>
<feature type="domain" description="BPTI/Kunitz inhibitor" evidence="5">
    <location>
        <begin position="93"/>
        <end position="143"/>
    </location>
</feature>
<dbReference type="Ensembl" id="ENSKMAT00000025402.1">
    <property type="protein sequence ID" value="ENSKMAP00000025082.1"/>
    <property type="gene ID" value="ENSKMAG00000018597.1"/>
</dbReference>
<accession>A0A3Q3GNN6</accession>
<proteinExistence type="predicted"/>
<evidence type="ECO:0000313" key="6">
    <source>
        <dbReference type="Ensembl" id="ENSKMAP00000025082.1"/>
    </source>
</evidence>
<sequence length="219" mass="24462">MKNLLVLGIVLSTLHIVYSQTNPEAFCKEPSDAGPGTNFSFSFFYDPSKDECRPFFYGGEGGNRNRFRNERECIRGCSPNAEYFYPMDVTKACHFKHSRGTCSGNFLRYYYDSARNKCKKFLWTGCFGNGNRFFDSESCNATCAGIHDDSDDPEEDEPNTPIAIICVVLLAVIVVAIIVMVIVLTVQSKKKKGSKKTAKDKHSDPQTEAALQGRGIEMT</sequence>
<dbReference type="InterPro" id="IPR036880">
    <property type="entry name" value="Kunitz_BPTI_sf"/>
</dbReference>
<dbReference type="SUPFAM" id="SSF57362">
    <property type="entry name" value="BPTI-like"/>
    <property type="match status" value="2"/>
</dbReference>
<organism evidence="6 7">
    <name type="scientific">Kryptolebias marmoratus</name>
    <name type="common">Mangrove killifish</name>
    <name type="synonym">Rivulus marmoratus</name>
    <dbReference type="NCBI Taxonomy" id="37003"/>
    <lineage>
        <taxon>Eukaryota</taxon>
        <taxon>Metazoa</taxon>
        <taxon>Chordata</taxon>
        <taxon>Craniata</taxon>
        <taxon>Vertebrata</taxon>
        <taxon>Euteleostomi</taxon>
        <taxon>Actinopterygii</taxon>
        <taxon>Neopterygii</taxon>
        <taxon>Teleostei</taxon>
        <taxon>Neoteleostei</taxon>
        <taxon>Acanthomorphata</taxon>
        <taxon>Ovalentaria</taxon>
        <taxon>Atherinomorphae</taxon>
        <taxon>Cyprinodontiformes</taxon>
        <taxon>Rivulidae</taxon>
        <taxon>Kryptolebias</taxon>
    </lineage>
</organism>
<evidence type="ECO:0000256" key="2">
    <source>
        <dbReference type="SAM" id="MobiDB-lite"/>
    </source>
</evidence>
<dbReference type="OrthoDB" id="4473401at2759"/>
<dbReference type="GeneTree" id="ENSGT00940000169460"/>
<dbReference type="SMART" id="SM00131">
    <property type="entry name" value="KU"/>
    <property type="match status" value="2"/>
</dbReference>
<dbReference type="PROSITE" id="PS00280">
    <property type="entry name" value="BPTI_KUNITZ_1"/>
    <property type="match status" value="1"/>
</dbReference>
<evidence type="ECO:0000256" key="3">
    <source>
        <dbReference type="SAM" id="Phobius"/>
    </source>
</evidence>
<dbReference type="AlphaFoldDB" id="A0A3Q3GNN6"/>